<dbReference type="RefSeq" id="WP_251932995.1">
    <property type="nucleotide sequence ID" value="NZ_CP098747.1"/>
</dbReference>
<protein>
    <recommendedName>
        <fullName evidence="3">VWA domain-containing protein</fullName>
    </recommendedName>
</protein>
<accession>A0ABY4W250</accession>
<gene>
    <name evidence="1" type="ORF">NBZ79_13480</name>
</gene>
<dbReference type="EMBL" id="CP098747">
    <property type="protein sequence ID" value="USG60188.1"/>
    <property type="molecule type" value="Genomic_DNA"/>
</dbReference>
<name>A0ABY4W250_9PROT</name>
<organism evidence="1 2">
    <name type="scientific">Sneathiella marina</name>
    <dbReference type="NCBI Taxonomy" id="2950108"/>
    <lineage>
        <taxon>Bacteria</taxon>
        <taxon>Pseudomonadati</taxon>
        <taxon>Pseudomonadota</taxon>
        <taxon>Alphaproteobacteria</taxon>
        <taxon>Sneathiellales</taxon>
        <taxon>Sneathiellaceae</taxon>
        <taxon>Sneathiella</taxon>
    </lineage>
</organism>
<dbReference type="Proteomes" id="UP001056291">
    <property type="component" value="Chromosome"/>
</dbReference>
<evidence type="ECO:0000313" key="1">
    <source>
        <dbReference type="EMBL" id="USG60188.1"/>
    </source>
</evidence>
<keyword evidence="2" id="KW-1185">Reference proteome</keyword>
<sequence>MAKNVEKTDEKSGTDDVAEFLAKVAATPVRSAPGKSGRLIFAIDATASRQPTWDHASHLQREMFDEAAAIGGLELQIAFFRGFGEFKATAWTHDSRALAKPMSKVYCLGGHTQIEKVLKHTLKQTKKDPVNAVVYIGDCMEEDADRLCHLSGQLGMLKVPVFVFQEGYDRLAEQCFRQMAKLSGGAYCRFDSASAAALRDLLRAVAAYAAGGRKALSDFSQKTGGETLLLLKQIK</sequence>
<reference evidence="1" key="1">
    <citation type="submission" date="2022-06" db="EMBL/GenBank/DDBJ databases">
        <title>Sneathiella actinostolidae sp. nov., isolated from a sea anemonein the Western Pacific Ocean.</title>
        <authorList>
            <person name="Wei M.J."/>
        </authorList>
    </citation>
    <scope>NUCLEOTIDE SEQUENCE</scope>
    <source>
        <strain evidence="1">PHK-P5</strain>
    </source>
</reference>
<evidence type="ECO:0000313" key="2">
    <source>
        <dbReference type="Proteomes" id="UP001056291"/>
    </source>
</evidence>
<proteinExistence type="predicted"/>
<dbReference type="SUPFAM" id="SSF53300">
    <property type="entry name" value="vWA-like"/>
    <property type="match status" value="1"/>
</dbReference>
<evidence type="ECO:0008006" key="3">
    <source>
        <dbReference type="Google" id="ProtNLM"/>
    </source>
</evidence>
<dbReference type="InterPro" id="IPR036465">
    <property type="entry name" value="vWFA_dom_sf"/>
</dbReference>